<dbReference type="EMBL" id="LN899825">
    <property type="protein sequence ID" value="CUV34264.1"/>
    <property type="molecule type" value="Genomic_DNA"/>
</dbReference>
<evidence type="ECO:0000256" key="1">
    <source>
        <dbReference type="SAM" id="SignalP"/>
    </source>
</evidence>
<dbReference type="EMBL" id="LN899826">
    <property type="protein sequence ID" value="CUV38267.1"/>
    <property type="molecule type" value="Genomic_DNA"/>
</dbReference>
<dbReference type="EMBL" id="LN899827">
    <property type="protein sequence ID" value="CUV47159.1"/>
    <property type="molecule type" value="Genomic_DNA"/>
</dbReference>
<accession>A0A0S4WKG6</accession>
<organism evidence="7">
    <name type="scientific">Ralstonia solanacearum</name>
    <name type="common">Pseudomonas solanacearum</name>
    <dbReference type="NCBI Taxonomy" id="305"/>
    <lineage>
        <taxon>Bacteria</taxon>
        <taxon>Pseudomonadati</taxon>
        <taxon>Pseudomonadota</taxon>
        <taxon>Betaproteobacteria</taxon>
        <taxon>Burkholderiales</taxon>
        <taxon>Burkholderiaceae</taxon>
        <taxon>Ralstonia</taxon>
        <taxon>Ralstonia solanacearum species complex</taxon>
    </lineage>
</organism>
<evidence type="ECO:0000313" key="5">
    <source>
        <dbReference type="EMBL" id="CUV34264.1"/>
    </source>
</evidence>
<evidence type="ECO:0000313" key="7">
    <source>
        <dbReference type="EMBL" id="CUV47159.1"/>
    </source>
</evidence>
<dbReference type="EMBL" id="LN899824">
    <property type="protein sequence ID" value="CUV27628.1"/>
    <property type="molecule type" value="Genomic_DNA"/>
</dbReference>
<feature type="chain" id="PRO_5014239679" evidence="1">
    <location>
        <begin position="30"/>
        <end position="156"/>
    </location>
</feature>
<evidence type="ECO:0000313" key="6">
    <source>
        <dbReference type="EMBL" id="CUV38267.1"/>
    </source>
</evidence>
<sequence length="156" mass="17238">MKASLVLGRSSVSMMLFVMSLFFTVVTHAQQLPADEIIGAWEAEDGSVKLDMYKAGPEFEARLLYGNQVVESDNATFKLDTKNPNPALRSRSLKNVVFLSGLRWEDGQWTGGSLYDGASGRTYTCKVTIKDGKMHLRGYLGISALGQTKVFHRVRG</sequence>
<dbReference type="InterPro" id="IPR019223">
    <property type="entry name" value="DUF2147"/>
</dbReference>
<feature type="domain" description="DUF2147" evidence="2">
    <location>
        <begin position="39"/>
        <end position="153"/>
    </location>
</feature>
<evidence type="ECO:0000313" key="3">
    <source>
        <dbReference type="EMBL" id="CUV23776.1"/>
    </source>
</evidence>
<dbReference type="AlphaFoldDB" id="A0A0S4WKG6"/>
<dbReference type="EMBL" id="LN899823">
    <property type="protein sequence ID" value="CUV23776.1"/>
    <property type="molecule type" value="Genomic_DNA"/>
</dbReference>
<evidence type="ECO:0000259" key="2">
    <source>
        <dbReference type="Pfam" id="PF09917"/>
    </source>
</evidence>
<dbReference type="PANTHER" id="PTHR36919">
    <property type="entry name" value="BLR1215 PROTEIN"/>
    <property type="match status" value="1"/>
</dbReference>
<name>A0A0S4WKG6_RALSL</name>
<proteinExistence type="predicted"/>
<dbReference type="PANTHER" id="PTHR36919:SF2">
    <property type="entry name" value="BLL6627 PROTEIN"/>
    <property type="match status" value="1"/>
</dbReference>
<keyword evidence="1" id="KW-0732">Signal</keyword>
<protein>
    <submittedName>
        <fullName evidence="7">Putative signal peptide protein</fullName>
    </submittedName>
</protein>
<dbReference type="Pfam" id="PF09917">
    <property type="entry name" value="DUF2147"/>
    <property type="match status" value="1"/>
</dbReference>
<dbReference type="Gene3D" id="2.40.128.520">
    <property type="match status" value="1"/>
</dbReference>
<reference evidence="7" key="1">
    <citation type="submission" date="2015-10" db="EMBL/GenBank/DDBJ databases">
        <authorList>
            <person name="Gilbert D.G."/>
        </authorList>
    </citation>
    <scope>NUCLEOTIDE SEQUENCE</scope>
    <source>
        <strain evidence="7">Phyl III-seqv23</strain>
    </source>
</reference>
<dbReference type="PATRIC" id="fig|305.108.peg.4050"/>
<evidence type="ECO:0000313" key="4">
    <source>
        <dbReference type="EMBL" id="CUV27628.1"/>
    </source>
</evidence>
<gene>
    <name evidence="3" type="ORF">RUN1744_v1_470016</name>
    <name evidence="4" type="ORF">RUN1985_v1_90013</name>
    <name evidence="5" type="ORF">TD1301_v1_850021</name>
    <name evidence="6" type="ORF">TF3108_v1_100021</name>
    <name evidence="7" type="ORF">TO10_v1_870006</name>
</gene>
<feature type="signal peptide" evidence="1">
    <location>
        <begin position="1"/>
        <end position="29"/>
    </location>
</feature>